<proteinExistence type="predicted"/>
<dbReference type="AlphaFoldDB" id="A0A3D5QE53"/>
<feature type="non-terminal residue" evidence="2">
    <location>
        <position position="1"/>
    </location>
</feature>
<dbReference type="EMBL" id="DPPF01000161">
    <property type="protein sequence ID" value="HCW93559.1"/>
    <property type="molecule type" value="Genomic_DNA"/>
</dbReference>
<feature type="non-terminal residue" evidence="2">
    <location>
        <position position="111"/>
    </location>
</feature>
<comment type="caution">
    <text evidence="2">The sequence shown here is derived from an EMBL/GenBank/DDBJ whole genome shotgun (WGS) entry which is preliminary data.</text>
</comment>
<evidence type="ECO:0000313" key="3">
    <source>
        <dbReference type="Proteomes" id="UP000262325"/>
    </source>
</evidence>
<evidence type="ECO:0000256" key="1">
    <source>
        <dbReference type="SAM" id="Phobius"/>
    </source>
</evidence>
<protein>
    <submittedName>
        <fullName evidence="2">Uncharacterized protein</fullName>
    </submittedName>
</protein>
<name>A0A3D5QE53_FLESI</name>
<dbReference type="Proteomes" id="UP000262325">
    <property type="component" value="Unassembled WGS sequence"/>
</dbReference>
<feature type="transmembrane region" description="Helical" evidence="1">
    <location>
        <begin position="35"/>
        <end position="55"/>
    </location>
</feature>
<reference evidence="2 3" key="1">
    <citation type="journal article" date="2018" name="Nat. Biotechnol.">
        <title>A standardized bacterial taxonomy based on genome phylogeny substantially revises the tree of life.</title>
        <authorList>
            <person name="Parks D.H."/>
            <person name="Chuvochina M."/>
            <person name="Waite D.W."/>
            <person name="Rinke C."/>
            <person name="Skarshewski A."/>
            <person name="Chaumeil P.A."/>
            <person name="Hugenholtz P."/>
        </authorList>
    </citation>
    <scope>NUCLEOTIDE SEQUENCE [LARGE SCALE GENOMIC DNA]</scope>
    <source>
        <strain evidence="2">UBA8672</strain>
    </source>
</reference>
<evidence type="ECO:0000313" key="2">
    <source>
        <dbReference type="EMBL" id="HCW93559.1"/>
    </source>
</evidence>
<sequence>KKWEGAKINLYFKSKFIVLSSSLEGYNTVMKLKKLLYSLFIFLTLTAGYSTAFAAHDNILIINSYFTNYAWTEQQMNGFFSKLKESNMFAGFEYHIENLDTKKIPFNAEYR</sequence>
<accession>A0A3D5QE53</accession>
<keyword evidence="1" id="KW-0812">Transmembrane</keyword>
<keyword evidence="1" id="KW-0472">Membrane</keyword>
<gene>
    <name evidence="2" type="ORF">DHM44_07740</name>
</gene>
<keyword evidence="1" id="KW-1133">Transmembrane helix</keyword>
<organism evidence="2 3">
    <name type="scientific">Flexistipes sinusarabici</name>
    <dbReference type="NCBI Taxonomy" id="2352"/>
    <lineage>
        <taxon>Bacteria</taxon>
        <taxon>Pseudomonadati</taxon>
        <taxon>Deferribacterota</taxon>
        <taxon>Deferribacteres</taxon>
        <taxon>Deferribacterales</taxon>
        <taxon>Flexistipitaceae</taxon>
        <taxon>Flexistipes</taxon>
    </lineage>
</organism>